<protein>
    <recommendedName>
        <fullName evidence="5">Heterokaryon incompatibility domain-containing protein</fullName>
    </recommendedName>
</protein>
<reference evidence="3 4" key="1">
    <citation type="submission" date="2019-12" db="EMBL/GenBank/DDBJ databases">
        <authorList>
            <person name="Floudas D."/>
            <person name="Bentzer J."/>
            <person name="Ahren D."/>
            <person name="Johansson T."/>
            <person name="Persson P."/>
            <person name="Tunlid A."/>
        </authorList>
    </citation>
    <scope>NUCLEOTIDE SEQUENCE [LARGE SCALE GENOMIC DNA]</scope>
    <source>
        <strain evidence="3 4">CBS 102.39</strain>
    </source>
</reference>
<dbReference type="InterPro" id="IPR058525">
    <property type="entry name" value="DUF8212"/>
</dbReference>
<gene>
    <name evidence="3" type="ORF">D9613_002526</name>
</gene>
<evidence type="ECO:0008006" key="5">
    <source>
        <dbReference type="Google" id="ProtNLM"/>
    </source>
</evidence>
<keyword evidence="4" id="KW-1185">Reference proteome</keyword>
<dbReference type="Pfam" id="PF26640">
    <property type="entry name" value="DUF8212"/>
    <property type="match status" value="1"/>
</dbReference>
<evidence type="ECO:0000259" key="1">
    <source>
        <dbReference type="Pfam" id="PF06985"/>
    </source>
</evidence>
<name>A0A8H4QQJ3_9AGAR</name>
<dbReference type="InterPro" id="IPR010730">
    <property type="entry name" value="HET"/>
</dbReference>
<evidence type="ECO:0000313" key="4">
    <source>
        <dbReference type="Proteomes" id="UP000521872"/>
    </source>
</evidence>
<organism evidence="3 4">
    <name type="scientific">Agrocybe pediades</name>
    <dbReference type="NCBI Taxonomy" id="84607"/>
    <lineage>
        <taxon>Eukaryota</taxon>
        <taxon>Fungi</taxon>
        <taxon>Dikarya</taxon>
        <taxon>Basidiomycota</taxon>
        <taxon>Agaricomycotina</taxon>
        <taxon>Agaricomycetes</taxon>
        <taxon>Agaricomycetidae</taxon>
        <taxon>Agaricales</taxon>
        <taxon>Agaricineae</taxon>
        <taxon>Strophariaceae</taxon>
        <taxon>Agrocybe</taxon>
    </lineage>
</organism>
<dbReference type="Pfam" id="PF06985">
    <property type="entry name" value="HET"/>
    <property type="match status" value="1"/>
</dbReference>
<feature type="domain" description="Heterokaryon incompatibility" evidence="1">
    <location>
        <begin position="232"/>
        <end position="282"/>
    </location>
</feature>
<proteinExistence type="predicted"/>
<dbReference type="AlphaFoldDB" id="A0A8H4QQJ3"/>
<dbReference type="Proteomes" id="UP000521872">
    <property type="component" value="Unassembled WGS sequence"/>
</dbReference>
<feature type="domain" description="DUF8212" evidence="2">
    <location>
        <begin position="409"/>
        <end position="492"/>
    </location>
</feature>
<evidence type="ECO:0000259" key="2">
    <source>
        <dbReference type="Pfam" id="PF26640"/>
    </source>
</evidence>
<accession>A0A8H4QQJ3</accession>
<dbReference type="EMBL" id="JAACJL010000044">
    <property type="protein sequence ID" value="KAF4614572.1"/>
    <property type="molecule type" value="Genomic_DNA"/>
</dbReference>
<dbReference type="PANTHER" id="PTHR10622:SF10">
    <property type="entry name" value="HET DOMAIN-CONTAINING PROTEIN"/>
    <property type="match status" value="1"/>
</dbReference>
<sequence length="581" mass="67790">MSRIFLSTDPIKKSLHRQYYDYTLTIKEYVEFKKLDTLPGLEEGERSLIYDLSTFTRMEVYSFVPRYIQNNFPIRLIDVKTMRLLPSWEVISTVQALSHTIVKDNLETIANSIDGETALHQHLQNYKWYSILSHRWDSKEIIFQDILEFPKITAKAIEKLRKELASDSIFLDNRSALQELVRESQATEGVPEPKDGEEPLITQLYRLVQSMGPSPTYTNAGFAKLINFCYHTLTQYGIDLAWIDTCCIDKTSSAELEESIRSMFRWYRNSGVCLIYLGKTATLEGGVGMLRQDPWFSRGWTLQELLAPKHVKFYGKAWEPLTGNYQSNDKVFPPPGNGPAEERTLIELVSEITNISINELVNFKPGLDNVRGRLAWASRRETTRVEDEAYCLLGIFNITISIAYGEGENAFQRLQEAIIQKTNDRTLFIWEYDFLRGPEFYQSSILASRPKDFWNTTDEMTIELYTISNHPEDLPPAHYTMTNHGLQIALSFCDDDYMRMWMKEMDIEYNSQVKYKLAALAFARKEEVLYPVLLLLTEHQERGYIYYKRHNNERTYRQPRITPYISIPVPQLDRPKLIYIR</sequence>
<evidence type="ECO:0000313" key="3">
    <source>
        <dbReference type="EMBL" id="KAF4614572.1"/>
    </source>
</evidence>
<comment type="caution">
    <text evidence="3">The sequence shown here is derived from an EMBL/GenBank/DDBJ whole genome shotgun (WGS) entry which is preliminary data.</text>
</comment>
<dbReference type="PANTHER" id="PTHR10622">
    <property type="entry name" value="HET DOMAIN-CONTAINING PROTEIN"/>
    <property type="match status" value="1"/>
</dbReference>